<organism evidence="1 2">
    <name type="scientific">Naumannella halotolerans</name>
    <dbReference type="NCBI Taxonomy" id="993414"/>
    <lineage>
        <taxon>Bacteria</taxon>
        <taxon>Bacillati</taxon>
        <taxon>Actinomycetota</taxon>
        <taxon>Actinomycetes</taxon>
        <taxon>Propionibacteriales</taxon>
        <taxon>Propionibacteriaceae</taxon>
        <taxon>Naumannella</taxon>
    </lineage>
</organism>
<name>A0A4R7J1U8_9ACTN</name>
<gene>
    <name evidence="1" type="ORF">CLV29_2544</name>
</gene>
<protein>
    <recommendedName>
        <fullName evidence="3">HTH araC/xylS-type domain-containing protein</fullName>
    </recommendedName>
</protein>
<sequence length="83" mass="9441">MTTTRKITRRPMINADATIENVEFLLADSVHPTQIAARTGYKHVDHLIRMLRRKQRDDLATQLFADRDELRVGAGARKGRIAA</sequence>
<proteinExistence type="predicted"/>
<comment type="caution">
    <text evidence="1">The sequence shown here is derived from an EMBL/GenBank/DDBJ whole genome shotgun (WGS) entry which is preliminary data.</text>
</comment>
<evidence type="ECO:0000313" key="2">
    <source>
        <dbReference type="Proteomes" id="UP000295371"/>
    </source>
</evidence>
<dbReference type="Proteomes" id="UP000295371">
    <property type="component" value="Unassembled WGS sequence"/>
</dbReference>
<dbReference type="AlphaFoldDB" id="A0A4R7J1U8"/>
<accession>A0A4R7J1U8</accession>
<dbReference type="RefSeq" id="WP_133755439.1">
    <property type="nucleotide sequence ID" value="NZ_SOAW01000002.1"/>
</dbReference>
<keyword evidence="2" id="KW-1185">Reference proteome</keyword>
<reference evidence="1 2" key="1">
    <citation type="submission" date="2019-03" db="EMBL/GenBank/DDBJ databases">
        <title>Genomic Encyclopedia of Archaeal and Bacterial Type Strains, Phase II (KMG-II): from individual species to whole genera.</title>
        <authorList>
            <person name="Goeker M."/>
        </authorList>
    </citation>
    <scope>NUCLEOTIDE SEQUENCE [LARGE SCALE GENOMIC DNA]</scope>
    <source>
        <strain evidence="1 2">DSM 24323</strain>
    </source>
</reference>
<dbReference type="EMBL" id="SOAW01000002">
    <property type="protein sequence ID" value="TDT31131.1"/>
    <property type="molecule type" value="Genomic_DNA"/>
</dbReference>
<evidence type="ECO:0008006" key="3">
    <source>
        <dbReference type="Google" id="ProtNLM"/>
    </source>
</evidence>
<evidence type="ECO:0000313" key="1">
    <source>
        <dbReference type="EMBL" id="TDT31131.1"/>
    </source>
</evidence>